<feature type="domain" description="EF-hand" evidence="4">
    <location>
        <begin position="34"/>
        <end position="69"/>
    </location>
</feature>
<dbReference type="Proteomes" id="UP000694569">
    <property type="component" value="Unplaced"/>
</dbReference>
<dbReference type="CDD" id="cd00051">
    <property type="entry name" value="EFh"/>
    <property type="match status" value="1"/>
</dbReference>
<dbReference type="GeneTree" id="ENSGT00950000183131"/>
<name>A0A8C5R215_9ANUR</name>
<evidence type="ECO:0000259" key="4">
    <source>
        <dbReference type="PROSITE" id="PS50222"/>
    </source>
</evidence>
<keyword evidence="1" id="KW-0479">Metal-binding</keyword>
<dbReference type="Pfam" id="PF00036">
    <property type="entry name" value="EF-hand_1"/>
    <property type="match status" value="1"/>
</dbReference>
<dbReference type="Ensembl" id="ENSLLET00000047333.1">
    <property type="protein sequence ID" value="ENSLLEP00000045511.1"/>
    <property type="gene ID" value="ENSLLEG00000028857.1"/>
</dbReference>
<organism evidence="6 7">
    <name type="scientific">Leptobrachium leishanense</name>
    <name type="common">Leishan spiny toad</name>
    <dbReference type="NCBI Taxonomy" id="445787"/>
    <lineage>
        <taxon>Eukaryota</taxon>
        <taxon>Metazoa</taxon>
        <taxon>Chordata</taxon>
        <taxon>Craniata</taxon>
        <taxon>Vertebrata</taxon>
        <taxon>Euteleostomi</taxon>
        <taxon>Amphibia</taxon>
        <taxon>Batrachia</taxon>
        <taxon>Anura</taxon>
        <taxon>Pelobatoidea</taxon>
        <taxon>Megophryidae</taxon>
        <taxon>Leptobrachium</taxon>
    </lineage>
</organism>
<accession>A0A8C5R215</accession>
<dbReference type="InterPro" id="IPR039862">
    <property type="entry name" value="NECAB1/2/3"/>
</dbReference>
<dbReference type="OrthoDB" id="289247at2759"/>
<dbReference type="InterPro" id="IPR011992">
    <property type="entry name" value="EF-hand-dom_pair"/>
</dbReference>
<dbReference type="Gene3D" id="1.10.238.10">
    <property type="entry name" value="EF-hand"/>
    <property type="match status" value="1"/>
</dbReference>
<dbReference type="InterPro" id="IPR007138">
    <property type="entry name" value="ABM_dom"/>
</dbReference>
<keyword evidence="7" id="KW-1185">Reference proteome</keyword>
<dbReference type="SMART" id="SM00054">
    <property type="entry name" value="EFh"/>
    <property type="match status" value="1"/>
</dbReference>
<dbReference type="InterPro" id="IPR011008">
    <property type="entry name" value="Dimeric_a/b-barrel"/>
</dbReference>
<dbReference type="AlphaFoldDB" id="A0A8C5R215"/>
<evidence type="ECO:0000259" key="5">
    <source>
        <dbReference type="PROSITE" id="PS51725"/>
    </source>
</evidence>
<reference evidence="6" key="2">
    <citation type="submission" date="2025-09" db="UniProtKB">
        <authorList>
            <consortium name="Ensembl"/>
        </authorList>
    </citation>
    <scope>IDENTIFICATION</scope>
</reference>
<feature type="coiled-coil region" evidence="3">
    <location>
        <begin position="144"/>
        <end position="182"/>
    </location>
</feature>
<reference evidence="6" key="1">
    <citation type="submission" date="2025-08" db="UniProtKB">
        <authorList>
            <consortium name="Ensembl"/>
        </authorList>
    </citation>
    <scope>IDENTIFICATION</scope>
</reference>
<feature type="domain" description="ABM" evidence="5">
    <location>
        <begin position="258"/>
        <end position="346"/>
    </location>
</feature>
<evidence type="ECO:0000256" key="3">
    <source>
        <dbReference type="SAM" id="Coils"/>
    </source>
</evidence>
<dbReference type="GO" id="GO:0005783">
    <property type="term" value="C:endoplasmic reticulum"/>
    <property type="evidence" value="ECO:0007669"/>
    <property type="project" value="TreeGrafter"/>
</dbReference>
<dbReference type="SUPFAM" id="SSF47473">
    <property type="entry name" value="EF-hand"/>
    <property type="match status" value="1"/>
</dbReference>
<dbReference type="InterPro" id="IPR018247">
    <property type="entry name" value="EF_Hand_1_Ca_BS"/>
</dbReference>
<dbReference type="GO" id="GO:0000137">
    <property type="term" value="C:Golgi cis cisterna"/>
    <property type="evidence" value="ECO:0007669"/>
    <property type="project" value="TreeGrafter"/>
</dbReference>
<evidence type="ECO:0000313" key="7">
    <source>
        <dbReference type="Proteomes" id="UP000694569"/>
    </source>
</evidence>
<dbReference type="PANTHER" id="PTHR12178:SF3">
    <property type="entry name" value="N-TERMINAL EF-HAND CALCIUM-BINDING PROTEIN 3"/>
    <property type="match status" value="1"/>
</dbReference>
<dbReference type="PROSITE" id="PS00018">
    <property type="entry name" value="EF_HAND_1"/>
    <property type="match status" value="1"/>
</dbReference>
<dbReference type="Pfam" id="PF03992">
    <property type="entry name" value="ABM"/>
    <property type="match status" value="1"/>
</dbReference>
<dbReference type="SUPFAM" id="SSF54909">
    <property type="entry name" value="Dimeric alpha+beta barrel"/>
    <property type="match status" value="1"/>
</dbReference>
<dbReference type="GO" id="GO:0005509">
    <property type="term" value="F:calcium ion binding"/>
    <property type="evidence" value="ECO:0007669"/>
    <property type="project" value="InterPro"/>
</dbReference>
<evidence type="ECO:0000256" key="1">
    <source>
        <dbReference type="ARBA" id="ARBA00022723"/>
    </source>
</evidence>
<dbReference type="PROSITE" id="PS51725">
    <property type="entry name" value="ABM"/>
    <property type="match status" value="1"/>
</dbReference>
<dbReference type="InterPro" id="IPR002048">
    <property type="entry name" value="EF_hand_dom"/>
</dbReference>
<gene>
    <name evidence="6" type="primary">NECAB3</name>
</gene>
<keyword evidence="3" id="KW-0175">Coiled coil</keyword>
<dbReference type="PROSITE" id="PS50222">
    <property type="entry name" value="EF_HAND_2"/>
    <property type="match status" value="1"/>
</dbReference>
<keyword evidence="2" id="KW-0106">Calcium</keyword>
<proteinExistence type="predicted"/>
<evidence type="ECO:0000313" key="6">
    <source>
        <dbReference type="Ensembl" id="ENSLLEP00000045511.1"/>
    </source>
</evidence>
<dbReference type="Gene3D" id="3.30.70.100">
    <property type="match status" value="1"/>
</dbReference>
<protein>
    <submittedName>
        <fullName evidence="6">N-terminal EF-hand calcium binding protein 3</fullName>
    </submittedName>
</protein>
<dbReference type="GO" id="GO:0042984">
    <property type="term" value="P:regulation of amyloid precursor protein biosynthetic process"/>
    <property type="evidence" value="ECO:0007669"/>
    <property type="project" value="TreeGrafter"/>
</dbReference>
<dbReference type="PANTHER" id="PTHR12178">
    <property type="entry name" value="EF-HAND DOMAIN-CONTAINING PROTEIN"/>
    <property type="match status" value="1"/>
</dbReference>
<evidence type="ECO:0000256" key="2">
    <source>
        <dbReference type="ARBA" id="ARBA00022837"/>
    </source>
</evidence>
<sequence length="372" mass="42580">MMSCVELINMCLLSAKHSQGVKKHKDPQELPNQDHLSIFQDIFRRADKNDDGKLSFEEFQSYFSDGVLNQEELKKMFGRIDSQQTNNMDTERMCEYFSEYLGEYRSVLTALETLNVTILSAMDKTKMDYENSSQISQFVTRFLLRETINQLHSLQNSLDSALETIEGQAAQERQDFKKAEDQHVGLWCNRRTQKSASLAPTDPHSGILTTGSAVQSDNQWSAQINRLEQLIDKLEYSCPHLEPPKDEINVAHTEKNLLVAQKQLQVNEDSLEQFKQSLKLYTELTSAQSHCLHISARRFQSESGYIVYEIWEDQDSWNSHLQSVQSKTFQRAIIDCLENPEQTRTMLLPGESSGRAAGGGGAVFIGLHYFFR</sequence>